<comment type="caution">
    <text evidence="3">The sequence shown here is derived from an EMBL/GenBank/DDBJ whole genome shotgun (WGS) entry which is preliminary data.</text>
</comment>
<dbReference type="PANTHER" id="PTHR10953">
    <property type="entry name" value="UBIQUITIN-ACTIVATING ENZYME E1"/>
    <property type="match status" value="1"/>
</dbReference>
<dbReference type="FunFam" id="3.40.50.720:FF:000080">
    <property type="entry name" value="Thiazole biosynthesis adenylyltransferase ThiF"/>
    <property type="match status" value="1"/>
</dbReference>
<gene>
    <name evidence="3" type="ORF">UF66_1212</name>
</gene>
<dbReference type="Pfam" id="PF00899">
    <property type="entry name" value="ThiF"/>
    <property type="match status" value="1"/>
</dbReference>
<evidence type="ECO:0000313" key="3">
    <source>
        <dbReference type="EMBL" id="KKI65255.1"/>
    </source>
</evidence>
<organism evidence="3 4">
    <name type="scientific">Staphylococcus cohnii subsp. cohnii</name>
    <dbReference type="NCBI Taxonomy" id="74704"/>
    <lineage>
        <taxon>Bacteria</taxon>
        <taxon>Bacillati</taxon>
        <taxon>Bacillota</taxon>
        <taxon>Bacilli</taxon>
        <taxon>Bacillales</taxon>
        <taxon>Staphylococcaceae</taxon>
        <taxon>Staphylococcus</taxon>
        <taxon>Staphylococcus cohnii species complex</taxon>
    </lineage>
</organism>
<dbReference type="Gene3D" id="3.40.50.720">
    <property type="entry name" value="NAD(P)-binding Rossmann-like Domain"/>
    <property type="match status" value="1"/>
</dbReference>
<dbReference type="SUPFAM" id="SSF69572">
    <property type="entry name" value="Activating enzymes of the ubiquitin-like proteins"/>
    <property type="match status" value="1"/>
</dbReference>
<dbReference type="InterPro" id="IPR045886">
    <property type="entry name" value="ThiF/MoeB/HesA"/>
</dbReference>
<evidence type="ECO:0000259" key="2">
    <source>
        <dbReference type="Pfam" id="PF00899"/>
    </source>
</evidence>
<accession>A0A0M2P4V6</accession>
<dbReference type="Proteomes" id="UP000034455">
    <property type="component" value="Unassembled WGS sequence"/>
</dbReference>
<dbReference type="InterPro" id="IPR000594">
    <property type="entry name" value="ThiF_NAD_FAD-bd"/>
</dbReference>
<comment type="similarity">
    <text evidence="1">Belongs to the HesA/MoeB/ThiF family.</text>
</comment>
<keyword evidence="3" id="KW-0548">Nucleotidyltransferase</keyword>
<evidence type="ECO:0000313" key="4">
    <source>
        <dbReference type="Proteomes" id="UP000034455"/>
    </source>
</evidence>
<evidence type="ECO:0000256" key="1">
    <source>
        <dbReference type="ARBA" id="ARBA00009919"/>
    </source>
</evidence>
<dbReference type="AlphaFoldDB" id="A0A0M2P4V6"/>
<dbReference type="PATRIC" id="fig|74704.6.peg.1246"/>
<dbReference type="InterPro" id="IPR035985">
    <property type="entry name" value="Ubiquitin-activating_enz"/>
</dbReference>
<proteinExistence type="inferred from homology"/>
<name>A0A0M2P4V6_STACC</name>
<reference evidence="3 4" key="1">
    <citation type="submission" date="2015-03" db="EMBL/GenBank/DDBJ databases">
        <title>Genome Assembly of Staphylococcus cohnii subsp. cohnii strain G22B2.</title>
        <authorList>
            <person name="Nair G."/>
            <person name="Kaur G."/>
            <person name="Khatri I."/>
            <person name="Singh N.K."/>
            <person name="Sathyabama S."/>
            <person name="Maurya S.K."/>
            <person name="Subramanian S."/>
            <person name="Agrewala J.N."/>
            <person name="Mayilraj S."/>
        </authorList>
    </citation>
    <scope>NUCLEOTIDE SEQUENCE [LARGE SCALE GENOMIC DNA]</scope>
    <source>
        <strain evidence="3 4">G22B2</strain>
    </source>
</reference>
<keyword evidence="3" id="KW-0808">Transferase</keyword>
<protein>
    <submittedName>
        <fullName evidence="3">Sulfur carrier protein adenylyltransferase ThiF</fullName>
    </submittedName>
</protein>
<dbReference type="GO" id="GO:0016779">
    <property type="term" value="F:nucleotidyltransferase activity"/>
    <property type="evidence" value="ECO:0007669"/>
    <property type="project" value="UniProtKB-KW"/>
</dbReference>
<dbReference type="PANTHER" id="PTHR10953:SF102">
    <property type="entry name" value="ADENYLYLTRANSFERASE AND SULFURTRANSFERASE MOCS3"/>
    <property type="match status" value="1"/>
</dbReference>
<dbReference type="EMBL" id="LAKJ01000002">
    <property type="protein sequence ID" value="KKI65255.1"/>
    <property type="molecule type" value="Genomic_DNA"/>
</dbReference>
<sequence>MMERYSRQIRYKNFGRNGQRKLEQTHVMIVGAGALGSHCAEILSRMGVGELTIIDMDIVEISNLHRQATYTENDAQMMVPKVEALKKHLLDINSNIKINALYQEITCTNIEHILRNSNPAIVMDGMDHFKIRYLINEACHKFSIPWIYGAAIGSQGTIYGIDYKGPCLKCVLDKIPESAESCSINGVLPTVIYQVASMEVSELLRWLTSAGFSQKLITIDTFSIQYHTVNINQLKNSNCSICVHQQYDLLNQPQPTNVESQCGDTFLLRFDEKMFEYAHYLPAKIKKANSFAKLLSYNDTDITLFKDGRMNVYGLEDEAQAHALYTHFAKSIK</sequence>
<dbReference type="CDD" id="cd00757">
    <property type="entry name" value="ThiF_MoeB_HesA_family"/>
    <property type="match status" value="1"/>
</dbReference>
<dbReference type="GO" id="GO:0004792">
    <property type="term" value="F:thiosulfate-cyanide sulfurtransferase activity"/>
    <property type="evidence" value="ECO:0007669"/>
    <property type="project" value="TreeGrafter"/>
</dbReference>
<dbReference type="GO" id="GO:0008146">
    <property type="term" value="F:sulfotransferase activity"/>
    <property type="evidence" value="ECO:0007669"/>
    <property type="project" value="TreeGrafter"/>
</dbReference>
<dbReference type="GO" id="GO:0005829">
    <property type="term" value="C:cytosol"/>
    <property type="evidence" value="ECO:0007669"/>
    <property type="project" value="TreeGrafter"/>
</dbReference>
<feature type="domain" description="THIF-type NAD/FAD binding fold" evidence="2">
    <location>
        <begin position="5"/>
        <end position="240"/>
    </location>
</feature>
<dbReference type="GO" id="GO:0008641">
    <property type="term" value="F:ubiquitin-like modifier activating enzyme activity"/>
    <property type="evidence" value="ECO:0007669"/>
    <property type="project" value="InterPro"/>
</dbReference>